<evidence type="ECO:0000259" key="2">
    <source>
        <dbReference type="SMART" id="SM00912"/>
    </source>
</evidence>
<name>A0A5E4SQM5_9BURK</name>
<feature type="region of interest" description="Disordered" evidence="1">
    <location>
        <begin position="1959"/>
        <end position="1996"/>
    </location>
</feature>
<feature type="compositionally biased region" description="Polar residues" evidence="1">
    <location>
        <begin position="1442"/>
        <end position="1451"/>
    </location>
</feature>
<accession>A0A5E4SQM5</accession>
<dbReference type="RefSeq" id="WP_150689760.1">
    <property type="nucleotide sequence ID" value="NZ_CABPSJ010000001.1"/>
</dbReference>
<gene>
    <name evidence="3" type="primary">cdiA2_2</name>
    <name evidence="3" type="ORF">PCO31110_00983</name>
</gene>
<dbReference type="Pfam" id="PF05860">
    <property type="entry name" value="TPS"/>
    <property type="match status" value="1"/>
</dbReference>
<feature type="compositionally biased region" description="Polar residues" evidence="1">
    <location>
        <begin position="1959"/>
        <end position="1976"/>
    </location>
</feature>
<dbReference type="Gene3D" id="2.160.20.10">
    <property type="entry name" value="Single-stranded right-handed beta-helix, Pectin lyase-like"/>
    <property type="match status" value="1"/>
</dbReference>
<feature type="compositionally biased region" description="Basic and acidic residues" evidence="1">
    <location>
        <begin position="1978"/>
        <end position="1987"/>
    </location>
</feature>
<feature type="region of interest" description="Disordered" evidence="1">
    <location>
        <begin position="2040"/>
        <end position="2077"/>
    </location>
</feature>
<reference evidence="3 4" key="1">
    <citation type="submission" date="2019-08" db="EMBL/GenBank/DDBJ databases">
        <authorList>
            <person name="Peeters C."/>
        </authorList>
    </citation>
    <scope>NUCLEOTIDE SEQUENCE [LARGE SCALE GENOMIC DNA]</scope>
    <source>
        <strain evidence="3 4">LMG 31110</strain>
    </source>
</reference>
<protein>
    <submittedName>
        <fullName evidence="3">tRNA nuclease CdiA-2</fullName>
        <ecNumber evidence="3">3.1.-.-</ecNumber>
    </submittedName>
</protein>
<keyword evidence="3" id="KW-0378">Hydrolase</keyword>
<dbReference type="InterPro" id="IPR011050">
    <property type="entry name" value="Pectin_lyase_fold/virulence"/>
</dbReference>
<dbReference type="Pfam" id="PF13332">
    <property type="entry name" value="Fil_haemagg_2"/>
    <property type="match status" value="3"/>
</dbReference>
<feature type="domain" description="Filamentous haemagglutinin FhaB/tRNA nuclease CdiA-like TPS" evidence="2">
    <location>
        <begin position="60"/>
        <end position="181"/>
    </location>
</feature>
<feature type="region of interest" description="Disordered" evidence="1">
    <location>
        <begin position="1442"/>
        <end position="1461"/>
    </location>
</feature>
<feature type="compositionally biased region" description="Polar residues" evidence="1">
    <location>
        <begin position="2516"/>
        <end position="2536"/>
    </location>
</feature>
<dbReference type="InterPro" id="IPR012334">
    <property type="entry name" value="Pectin_lyas_fold"/>
</dbReference>
<dbReference type="GO" id="GO:0016787">
    <property type="term" value="F:hydrolase activity"/>
    <property type="evidence" value="ECO:0007669"/>
    <property type="project" value="UniProtKB-KW"/>
</dbReference>
<dbReference type="SUPFAM" id="SSF51126">
    <property type="entry name" value="Pectin lyase-like"/>
    <property type="match status" value="1"/>
</dbReference>
<feature type="region of interest" description="Disordered" evidence="1">
    <location>
        <begin position="2481"/>
        <end position="2536"/>
    </location>
</feature>
<dbReference type="OrthoDB" id="5666689at2"/>
<sequence>MKKHVNLRARGALRGSALEVGLQRGIVRALVLAQIIAPVSVRAQVVAAPGGQGPNVVQTANGLQQVNITAPTAAGVSKNVYSQFDVPRQGVILNNSPTVVNTQQAGYVNGNPNLARDQAARVILNQVNSNSPSQLRGYLEVAGKAAQVVVANSAGIMVDGGGFINTTRAVLTTGIPIMGADGSLMGYQVNGGRLTIQGDGLNAANVDQVDLIARAVQVNAALHAKQLNVVTGANRVDHDSLTVQKIAGDGATPDVSIDVGQLGGMYAQRIFLVGTENGVGVSNKGVVAAQAGDLTLTTQGKLVNSGKTEASGNLAINARDGIDNPGNVYAGGSADVRTGGALENRGLLSAAGNVGVQAVSVVSDGTLGAGIDANGQATLTGNLSVAASGKVTATGRNVARGDLSITGSALDLSGSRTDASGGLTLTSQAGDIDVQRAIVSAANALRISSAQHLLNASGNLGADTITLAALGRIDNRDAQSVATTRLDVSGTDIDNRRGLLQSGAVLKIKGASLDNSAGRVVSLSGDDATIDVDGELRNAGGTTANGKTGGVIGGNGDLKVHADSLVNAAQIVAGKALNVTGRQLDNTGGTVSGEHIDATLSGALINWQGVVSATTSRLQSGSLDNRNGLIDADTLSLTVTGNVSNGAGQIKQYGQAVQTIKVGGIFDNAGGNVASNASSLTLDVGDLVNDSGKVSHLGSGVLNVLARGGFTNASGILGSLGALTMTAARIDNTAGELSAGGTVTLSSASYLRNRDGGKIYGTKGLMVSAEGDVDNAAGSLQAAGNVSVDAKGALTNIGGRISANGAHDTLTVTAGSIANASGQITNAGDGDTALTAAHDIGNAGGTLGGNGKLAVAAASLSNVSGGKIIGGGEVTLGVSGTIDNTGGRVFGGTSLAATKTSASVVNAGGTLESAGDVALQVASLDNAGGVIRSNRDVGVGGVMNGAGQMTAGRNLTLAAIGDYVNSSVNRLRADGVLKLTSTGRLTNTGAFNAPGTLDIHAAEIVNAAGGGFNAATTRLSADGLFSNAGSVGGDTVRIQAGSFVNTNAVLGNDVQVNATDIENNGEVAVMGGARRLALYATNAVSNYDGALMYSIGDIEIARDGTRDGAGLLANQIAVLNNRSASIIADGNLDIAARAVNNSRTSIVTRPGTPESSAKGYGLYTAGLVGGTETQAHTSLTFKEWNWGAGAAPISSMLLERLAVPITVDVPKSEVTNLNMSAQTFSLTKPLEESYQDPTTYGQGPCDDHGQCQSTTKTREVGKNPTQYYNNIVDNGSTYRITFWPDWDPNTMIRPDQAISRGDLGIDQRDYNEIARYVTTTRTRDELVSASPEAKLQAQGSIRINADGGAVNNQSSTMTAGRDLIRRAQGGTINDVGILLQETVTQTQTSTFYWHQKSGGDSEQLVVAYPVTPLPPVTLASLPAIASGNQSVQSSGRNITVSSVDPSGNTVGSAGVTGGNASGTQLGNMSGAVANRQTLGSSAQAIPGLTLPRNGLFQLKTAPGQTYLVATDPRFTNYGKFISSDYMLGQLGLDPQTTQKRIGDAFYETQLVRDQITALTGKTLLGSYTNYLDEYTALLNNGVTYAKQFGMTVGVGLSEAQMKQLTSDMVWLVSQDVTLPDGSVQSVLVPQVYLAQANTIDLTNSGAIVSGGSVKLAATDGVTNSGQIVSDTATTILGDAIVNLGVIGSGGATALSAIGDIRNMGGRIGGKDVVVQAGRDVINESTTLTQVAGTNNGGFSSSASATGVGAVGIISGTNSAAVVAGRDVTLNAGAIASDGSVIVAAGRDINLNTVKVGQSQTVGTSDGQNGGSDVVTQHVGSAISAGGNLATVSGRDTTLSGATIAAGGSASVLAGNDVTITAVKDSHSHDERSFGGSLQFTKSSFDEAVNGASVSAGNNVLIGAGQTGAVNGVLGAYQISPVAASSGSGNLTVLGSSVSSQGTGTVALAATGDVKIGSVSETHNSSKWQHDSSSGFLSKTEETSEARSHQTNAVGSTVSGDSVGIAAGRDLIVSGSTVVGTNDVALQAGRDLRIETAENVSESSSFYEKKSSGLGSSGGVGISYGKNEQRDWTNDSSVTQTGSLVGSLNGNVSMVAGNDLLVRGSDIMAGKDITGIGQNVTIESAVEREHHDETHEFKSSGFTLAVKSPVIDAIQNVTNQVSAAANSGGDARVSALRGYAAASGAVGALGEANGALGALAAGKTPEAKIELSWGSSSSRSTSSVDSTKNVSSNIKAGGAAAFIATGDAASGKGNVNIIGSNIDAKDVLLQANNQVNVLSSQDTESTRSENESKSGSFGVSYGTSGWGVSASLSKSSGDANSDSTFQNNSHINASNTAVIVSGGDTNIVGGNVNADKVIARVGGNLNIASVQDTSESSAHQESMGGGLSLSMGGASGSFSYSRGNASGNYAGVVEQSGIQAGSGGFDVNVTGNTDLKGAYIASTADASKNQLTTGTLTFSDIENHSDYSANSFGVGGGFTMGNGGANERTTGPTSGKNTGGISPMLPQSESGSERGTTRSGVSEGTITLTNGASQTQDLASLNRDTTNLNDTVSRTPDLQNLLNDQSRLMAAATAAGEAVARDIGSYANRKEEEAKEKAKNTEDPTLKAQYLQEAKDWSEGGDYRAAMHAAGGAIVAGLGGGNALGGAMGAGLTSKLGGVLNDLSNKIQDAHPTGNADIDQALAQIVATGVGTAVGAAAGGASGAFTGFNVDRYNRQLSPDERKWAKDSAKAFADFYKKKTGDAISTVDAENLLLAGGYRMVDAAAAKAPGADRVAAEFISINSGRLFTATDLERRDTNLNGNANGTLTPEQRALNTSHVPNVQSPSWAASVGVYYGIGGEFEIGFTGLSPTEVKLGFGVGLGAHGWLSGAGQGANADFISYGTSANAGDYRIGSSLSGSAVFGPVAGQVGAGAGFFSNVQGKPITGQYWQAKGGVALSPTVGLGVEAKVNIIEFSYKRK</sequence>
<evidence type="ECO:0000313" key="4">
    <source>
        <dbReference type="Proteomes" id="UP000337189"/>
    </source>
</evidence>
<dbReference type="SMART" id="SM00912">
    <property type="entry name" value="Haemagg_act"/>
    <property type="match status" value="1"/>
</dbReference>
<dbReference type="EMBL" id="CABPSJ010000001">
    <property type="protein sequence ID" value="VVD78136.1"/>
    <property type="molecule type" value="Genomic_DNA"/>
</dbReference>
<evidence type="ECO:0000256" key="1">
    <source>
        <dbReference type="SAM" id="MobiDB-lite"/>
    </source>
</evidence>
<feature type="compositionally biased region" description="Polar residues" evidence="1">
    <location>
        <begin position="2486"/>
        <end position="2509"/>
    </location>
</feature>
<dbReference type="InterPro" id="IPR010069">
    <property type="entry name" value="CdiA_FHA1_rpt"/>
</dbReference>
<proteinExistence type="predicted"/>
<evidence type="ECO:0000313" key="3">
    <source>
        <dbReference type="EMBL" id="VVD78136.1"/>
    </source>
</evidence>
<dbReference type="InterPro" id="IPR008638">
    <property type="entry name" value="FhaB/CdiA-like_TPS"/>
</dbReference>
<dbReference type="NCBIfam" id="TIGR01901">
    <property type="entry name" value="adhes_NPXG"/>
    <property type="match status" value="1"/>
</dbReference>
<organism evidence="3 4">
    <name type="scientific">Pandoraea communis</name>
    <dbReference type="NCBI Taxonomy" id="2508297"/>
    <lineage>
        <taxon>Bacteria</taxon>
        <taxon>Pseudomonadati</taxon>
        <taxon>Pseudomonadota</taxon>
        <taxon>Betaproteobacteria</taxon>
        <taxon>Burkholderiales</taxon>
        <taxon>Burkholderiaceae</taxon>
        <taxon>Pandoraea</taxon>
    </lineage>
</organism>
<dbReference type="EC" id="3.1.-.-" evidence="3"/>
<dbReference type="Proteomes" id="UP000337189">
    <property type="component" value="Unassembled WGS sequence"/>
</dbReference>
<dbReference type="InterPro" id="IPR025157">
    <property type="entry name" value="Hemagglutinin_rpt"/>
</dbReference>
<dbReference type="NCBIfam" id="TIGR01731">
    <property type="entry name" value="fil_hemag_20aa"/>
    <property type="match status" value="17"/>
</dbReference>